<dbReference type="AlphaFoldDB" id="A0A5J4S8U7"/>
<reference evidence="1" key="1">
    <citation type="submission" date="2019-03" db="EMBL/GenBank/DDBJ databases">
        <title>Single cell metagenomics reveals metabolic interactions within the superorganism composed of flagellate Streblomastix strix and complex community of Bacteroidetes bacteria on its surface.</title>
        <authorList>
            <person name="Treitli S.C."/>
            <person name="Kolisko M."/>
            <person name="Husnik F."/>
            <person name="Keeling P."/>
            <person name="Hampl V."/>
        </authorList>
    </citation>
    <scope>NUCLEOTIDE SEQUENCE</scope>
    <source>
        <strain evidence="1">STM</strain>
    </source>
</reference>
<keyword evidence="1" id="KW-0413">Isomerase</keyword>
<dbReference type="InterPro" id="IPR036188">
    <property type="entry name" value="FAD/NAD-bd_sf"/>
</dbReference>
<dbReference type="EMBL" id="SNRY01000318">
    <property type="protein sequence ID" value="KAA6342564.1"/>
    <property type="molecule type" value="Genomic_DNA"/>
</dbReference>
<dbReference type="SUPFAM" id="SSF51971">
    <property type="entry name" value="Nucleotide-binding domain"/>
    <property type="match status" value="1"/>
</dbReference>
<dbReference type="GO" id="GO:0008767">
    <property type="term" value="F:UDP-galactopyranose mutase activity"/>
    <property type="evidence" value="ECO:0007669"/>
    <property type="project" value="UniProtKB-EC"/>
</dbReference>
<comment type="caution">
    <text evidence="1">The sequence shown here is derived from an EMBL/GenBank/DDBJ whole genome shotgun (WGS) entry which is preliminary data.</text>
</comment>
<evidence type="ECO:0000313" key="1">
    <source>
        <dbReference type="EMBL" id="KAA6342564.1"/>
    </source>
</evidence>
<dbReference type="PANTHER" id="PTHR21197:SF0">
    <property type="entry name" value="UDP-GALACTOPYRANOSE MUTASE"/>
    <property type="match status" value="1"/>
</dbReference>
<proteinExistence type="predicted"/>
<dbReference type="Gene3D" id="3.50.50.60">
    <property type="entry name" value="FAD/NAD(P)-binding domain"/>
    <property type="match status" value="1"/>
</dbReference>
<gene>
    <name evidence="1" type="ORF">EZS27_009707</name>
</gene>
<accession>A0A5J4S8U7</accession>
<dbReference type="Pfam" id="PF13450">
    <property type="entry name" value="NAD_binding_8"/>
    <property type="match status" value="1"/>
</dbReference>
<dbReference type="PANTHER" id="PTHR21197">
    <property type="entry name" value="UDP-GALACTOPYRANOSE MUTASE"/>
    <property type="match status" value="1"/>
</dbReference>
<name>A0A5J4S8U7_9ZZZZ</name>
<dbReference type="EC" id="5.4.99.9" evidence="1"/>
<dbReference type="GO" id="GO:0005829">
    <property type="term" value="C:cytosol"/>
    <property type="evidence" value="ECO:0007669"/>
    <property type="project" value="TreeGrafter"/>
</dbReference>
<dbReference type="GO" id="GO:0050660">
    <property type="term" value="F:flavin adenine dinucleotide binding"/>
    <property type="evidence" value="ECO:0007669"/>
    <property type="project" value="TreeGrafter"/>
</dbReference>
<protein>
    <submittedName>
        <fullName evidence="1">UDP-galactopyranose mutase</fullName>
        <ecNumber evidence="1">5.4.99.9</ecNumber>
    </submittedName>
</protein>
<organism evidence="1">
    <name type="scientific">termite gut metagenome</name>
    <dbReference type="NCBI Taxonomy" id="433724"/>
    <lineage>
        <taxon>unclassified sequences</taxon>
        <taxon>metagenomes</taxon>
        <taxon>organismal metagenomes</taxon>
    </lineage>
</organism>
<sequence>MDENILIIGAGMAGLSIAHQLKSKYNVRLIEKESKPGGLIRCERINGNLYHLVGGHVFNSKRTDVLNWFWGFFKEKEDFIKSSRNAVILWSNYFFVDYPIENHIYQLDINTIKEVVNDLLLITSKKNVTLTNLGDFMRYNYGDTLYKTYFKPYNEKIWDKDLNNIPLSWLNDKLPMHTIRDIICNNFNRTNKEDMVHKYFYYAKKNGSQYFADNLSKELNITYNSNVVSLERYNNKWIVRGDQFDKIIFCGNIKDISQILHNSMDISSFEKSISNLDYHGTTSVLVEIDKNPYSWIYLPSSEYSSHRIICTGNFAHSNNNCERLTAVIEFTNYVDKNEILNNLKKIPFNPTYLAHEYTKYTYPIQDENTRTLISHLKAKLEYNNLFLLGRFAEWEYYNMDTIMGAAIDLSRKILN</sequence>